<evidence type="ECO:0000313" key="1">
    <source>
        <dbReference type="EMBL" id="JAD91936.1"/>
    </source>
</evidence>
<dbReference type="AlphaFoldDB" id="A0A0A9DVV5"/>
<name>A0A0A9DVV5_ARUDO</name>
<reference evidence="1" key="1">
    <citation type="submission" date="2014-09" db="EMBL/GenBank/DDBJ databases">
        <authorList>
            <person name="Magalhaes I.L.F."/>
            <person name="Oliveira U."/>
            <person name="Santos F.R."/>
            <person name="Vidigal T.H.D.A."/>
            <person name="Brescovit A.D."/>
            <person name="Santos A.J."/>
        </authorList>
    </citation>
    <scope>NUCLEOTIDE SEQUENCE</scope>
    <source>
        <tissue evidence="1">Shoot tissue taken approximately 20 cm above the soil surface</tissue>
    </source>
</reference>
<accession>A0A0A9DVV5</accession>
<organism evidence="1">
    <name type="scientific">Arundo donax</name>
    <name type="common">Giant reed</name>
    <name type="synonym">Donax arundinaceus</name>
    <dbReference type="NCBI Taxonomy" id="35708"/>
    <lineage>
        <taxon>Eukaryota</taxon>
        <taxon>Viridiplantae</taxon>
        <taxon>Streptophyta</taxon>
        <taxon>Embryophyta</taxon>
        <taxon>Tracheophyta</taxon>
        <taxon>Spermatophyta</taxon>
        <taxon>Magnoliopsida</taxon>
        <taxon>Liliopsida</taxon>
        <taxon>Poales</taxon>
        <taxon>Poaceae</taxon>
        <taxon>PACMAD clade</taxon>
        <taxon>Arundinoideae</taxon>
        <taxon>Arundineae</taxon>
        <taxon>Arundo</taxon>
    </lineage>
</organism>
<dbReference type="EMBL" id="GBRH01205959">
    <property type="protein sequence ID" value="JAD91936.1"/>
    <property type="molecule type" value="Transcribed_RNA"/>
</dbReference>
<reference evidence="1" key="2">
    <citation type="journal article" date="2015" name="Data Brief">
        <title>Shoot transcriptome of the giant reed, Arundo donax.</title>
        <authorList>
            <person name="Barrero R.A."/>
            <person name="Guerrero F.D."/>
            <person name="Moolhuijzen P."/>
            <person name="Goolsby J.A."/>
            <person name="Tidwell J."/>
            <person name="Bellgard S.E."/>
            <person name="Bellgard M.I."/>
        </authorList>
    </citation>
    <scope>NUCLEOTIDE SEQUENCE</scope>
    <source>
        <tissue evidence="1">Shoot tissue taken approximately 20 cm above the soil surface</tissue>
    </source>
</reference>
<proteinExistence type="predicted"/>
<sequence>MALNTGHTHVSSFSRNTCYASMMDYIPQFPMLCTFCYC</sequence>
<protein>
    <submittedName>
        <fullName evidence="1">Uncharacterized protein</fullName>
    </submittedName>
</protein>